<dbReference type="PANTHER" id="PTHR32385:SF15">
    <property type="entry name" value="INOSITOL PHOSPHOCERAMIDE MANNOSYLTRANSFERASE 1"/>
    <property type="match status" value="1"/>
</dbReference>
<sequence>MPSRPKRRNGEDHEEIRTRSCKSWGPAVSTLSSGVSLLLGVAQTAMLLRLEGSDKVLEAQTLHAVTALEFTLSELVELRRDLASWRARAPPDAAVQEQTMADIDIEIEDASYAEPDPEPREPWEELRFEAESWDPNCFDVRTTGLSLECKDLGPHCGKGSSAPAIRAMCPRACNVTCDDSCRDLEFTTFQEPDGSMSSCRHLRQNCQDWESGERVRRICPVTCGVCPGAPLSPPGLEEEAIFRLLTNGTKALERALRSTGAKSPRYLHRIPPILHQTWKTDLIPAKYGADISSWLRLHPTWRYEFWDDARGAALVLDEFPEYAAAFKQMSGIKRADVVRIVALHEPETSNRSLLVFAVVDVEPVDDEDE</sequence>
<keyword evidence="2" id="KW-1185">Reference proteome</keyword>
<proteinExistence type="predicted"/>
<organism evidence="1 2">
    <name type="scientific">Symbiodinium microadriaticum</name>
    <name type="common">Dinoflagellate</name>
    <name type="synonym">Zooxanthella microadriatica</name>
    <dbReference type="NCBI Taxonomy" id="2951"/>
    <lineage>
        <taxon>Eukaryota</taxon>
        <taxon>Sar</taxon>
        <taxon>Alveolata</taxon>
        <taxon>Dinophyceae</taxon>
        <taxon>Suessiales</taxon>
        <taxon>Symbiodiniaceae</taxon>
        <taxon>Symbiodinium</taxon>
    </lineage>
</organism>
<dbReference type="SUPFAM" id="SSF53448">
    <property type="entry name" value="Nucleotide-diphospho-sugar transferases"/>
    <property type="match status" value="1"/>
</dbReference>
<protein>
    <submittedName>
        <fullName evidence="1">Inositol phosphoceramide mannosyltransferase 3</fullName>
    </submittedName>
</protein>
<dbReference type="GO" id="GO:0016020">
    <property type="term" value="C:membrane"/>
    <property type="evidence" value="ECO:0007669"/>
    <property type="project" value="GOC"/>
</dbReference>
<gene>
    <name evidence="1" type="ORF">AK812_SmicGene42471</name>
</gene>
<name>A0A1Q9C3I7_SYMMI</name>
<evidence type="ECO:0000313" key="2">
    <source>
        <dbReference type="Proteomes" id="UP000186817"/>
    </source>
</evidence>
<evidence type="ECO:0000313" key="1">
    <source>
        <dbReference type="EMBL" id="OLP77465.1"/>
    </source>
</evidence>
<accession>A0A1Q9C3I7</accession>
<dbReference type="AlphaFoldDB" id="A0A1Q9C3I7"/>
<comment type="caution">
    <text evidence="1">The sequence shown here is derived from an EMBL/GenBank/DDBJ whole genome shotgun (WGS) entry which is preliminary data.</text>
</comment>
<dbReference type="InterPro" id="IPR029044">
    <property type="entry name" value="Nucleotide-diphossugar_trans"/>
</dbReference>
<dbReference type="InterPro" id="IPR051706">
    <property type="entry name" value="Glycosyltransferase_domain"/>
</dbReference>
<dbReference type="OrthoDB" id="9997758at2759"/>
<dbReference type="EMBL" id="LSRX01001762">
    <property type="protein sequence ID" value="OLP77465.1"/>
    <property type="molecule type" value="Genomic_DNA"/>
</dbReference>
<keyword evidence="1" id="KW-0328">Glycosyltransferase</keyword>
<dbReference type="PANTHER" id="PTHR32385">
    <property type="entry name" value="MANNOSYL PHOSPHORYLINOSITOL CERAMIDE SYNTHASE"/>
    <property type="match status" value="1"/>
</dbReference>
<keyword evidence="1" id="KW-0808">Transferase</keyword>
<dbReference type="GO" id="GO:0051999">
    <property type="term" value="P:mannosyl-inositol phosphorylceramide biosynthetic process"/>
    <property type="evidence" value="ECO:0007669"/>
    <property type="project" value="TreeGrafter"/>
</dbReference>
<reference evidence="1 2" key="1">
    <citation type="submission" date="2016-02" db="EMBL/GenBank/DDBJ databases">
        <title>Genome analysis of coral dinoflagellate symbionts highlights evolutionary adaptations to a symbiotic lifestyle.</title>
        <authorList>
            <person name="Aranda M."/>
            <person name="Li Y."/>
            <person name="Liew Y.J."/>
            <person name="Baumgarten S."/>
            <person name="Simakov O."/>
            <person name="Wilson M."/>
            <person name="Piel J."/>
            <person name="Ashoor H."/>
            <person name="Bougouffa S."/>
            <person name="Bajic V.B."/>
            <person name="Ryu T."/>
            <person name="Ravasi T."/>
            <person name="Bayer T."/>
            <person name="Micklem G."/>
            <person name="Kim H."/>
            <person name="Bhak J."/>
            <person name="Lajeunesse T.C."/>
            <person name="Voolstra C.R."/>
        </authorList>
    </citation>
    <scope>NUCLEOTIDE SEQUENCE [LARGE SCALE GENOMIC DNA]</scope>
    <source>
        <strain evidence="1 2">CCMP2467</strain>
    </source>
</reference>
<dbReference type="GO" id="GO:0000030">
    <property type="term" value="F:mannosyltransferase activity"/>
    <property type="evidence" value="ECO:0007669"/>
    <property type="project" value="TreeGrafter"/>
</dbReference>
<dbReference type="Proteomes" id="UP000186817">
    <property type="component" value="Unassembled WGS sequence"/>
</dbReference>